<evidence type="ECO:0000256" key="1">
    <source>
        <dbReference type="SAM" id="MobiDB-lite"/>
    </source>
</evidence>
<dbReference type="AlphaFoldDB" id="A0A6C0CI07"/>
<dbReference type="EMBL" id="MN739428">
    <property type="protein sequence ID" value="QHT04406.1"/>
    <property type="molecule type" value="Genomic_DNA"/>
</dbReference>
<feature type="compositionally biased region" description="Pro residues" evidence="1">
    <location>
        <begin position="23"/>
        <end position="38"/>
    </location>
</feature>
<name>A0A6C0CI07_9ZZZZ</name>
<feature type="region of interest" description="Disordered" evidence="1">
    <location>
        <begin position="216"/>
        <end position="252"/>
    </location>
</feature>
<reference evidence="2" key="1">
    <citation type="journal article" date="2020" name="Nature">
        <title>Giant virus diversity and host interactions through global metagenomics.</title>
        <authorList>
            <person name="Schulz F."/>
            <person name="Roux S."/>
            <person name="Paez-Espino D."/>
            <person name="Jungbluth S."/>
            <person name="Walsh D.A."/>
            <person name="Denef V.J."/>
            <person name="McMahon K.D."/>
            <person name="Konstantinidis K.T."/>
            <person name="Eloe-Fadrosh E.A."/>
            <person name="Kyrpides N.C."/>
            <person name="Woyke T."/>
        </authorList>
    </citation>
    <scope>NUCLEOTIDE SEQUENCE</scope>
    <source>
        <strain evidence="2">GVMAG-M-3300021185-45</strain>
    </source>
</reference>
<proteinExistence type="predicted"/>
<feature type="compositionally biased region" description="Basic and acidic residues" evidence="1">
    <location>
        <begin position="216"/>
        <end position="225"/>
    </location>
</feature>
<accession>A0A6C0CI07</accession>
<protein>
    <submittedName>
        <fullName evidence="2">Uncharacterized protein</fullName>
    </submittedName>
</protein>
<feature type="region of interest" description="Disordered" evidence="1">
    <location>
        <begin position="1"/>
        <end position="54"/>
    </location>
</feature>
<sequence>MSSSSSLAAARRRRAGGANQPPGRGPIPPTSGRGPPPQQQNNNVTESPSIPPNPLMILQQHHVKINMLDSLVNKLISEKDFNRENNNVESINNTNEINQTQFKFDLNEVTNIIMSKIEEQFDFKVFYDNDQKLGSEIENLNRVVLEQQTTLNSLNKLLYLMISNLKLEVNDEKINSETESQDDDNNVELIVGDSDDLKESIEPTFPKTVKIDLDANEKEEFKPIDEDQEDGGSNYEAGTEFTEDGLAIPPVD</sequence>
<evidence type="ECO:0000313" key="2">
    <source>
        <dbReference type="EMBL" id="QHT04406.1"/>
    </source>
</evidence>
<organism evidence="2">
    <name type="scientific">viral metagenome</name>
    <dbReference type="NCBI Taxonomy" id="1070528"/>
    <lineage>
        <taxon>unclassified sequences</taxon>
        <taxon>metagenomes</taxon>
        <taxon>organismal metagenomes</taxon>
    </lineage>
</organism>